<keyword evidence="1" id="KW-0732">Signal</keyword>
<evidence type="ECO:0000313" key="3">
    <source>
        <dbReference type="Proteomes" id="UP000236178"/>
    </source>
</evidence>
<gene>
    <name evidence="2" type="ORF">CW362_00305</name>
</gene>
<keyword evidence="3" id="KW-1185">Reference proteome</keyword>
<dbReference type="RefSeq" id="WP_103547357.1">
    <property type="nucleotide sequence ID" value="NZ_JBHJSK010000002.1"/>
</dbReference>
<evidence type="ECO:0000313" key="2">
    <source>
        <dbReference type="EMBL" id="PKT75046.1"/>
    </source>
</evidence>
<dbReference type="OrthoDB" id="3296851at2"/>
<feature type="chain" id="PRO_5038949515" evidence="1">
    <location>
        <begin position="27"/>
        <end position="249"/>
    </location>
</feature>
<proteinExistence type="predicted"/>
<reference evidence="2 3" key="1">
    <citation type="submission" date="2017-12" db="EMBL/GenBank/DDBJ databases">
        <title>Streptomyces populusis sp. nov., a novel endophytic actinobacterium isolated from stems of Populus adenopoda Maxim.</title>
        <authorList>
            <person name="Wang Z."/>
        </authorList>
    </citation>
    <scope>NUCLEOTIDE SEQUENCE [LARGE SCALE GENOMIC DNA]</scope>
    <source>
        <strain evidence="2 3">A249</strain>
    </source>
</reference>
<sequence length="249" mass="25736">MRTRTVGGVLSGALAVAALTAPAAGAVDSTGVKDIVVNGGKPVVIGVSGTVSVPVTMKVTGSHRTYRADAQLYHGGWTDSDAWVNSNKACGEHAGGGYTCKLTFAFTARKTVKKNSQAGPWSVYAHASGNADAEKVLDNAFRVVRAAKLTANASPEPVKKGKAITVTGALTRANWETGKYAGFTNQAVKLQFRKKGSSTYTTVKTVKSSSTGALKTSATASADGYWRWSFAGTSTTSTATAAGDYVDVQ</sequence>
<dbReference type="Proteomes" id="UP000236178">
    <property type="component" value="Unassembled WGS sequence"/>
</dbReference>
<name>A0A2I0SYL4_9ACTN</name>
<dbReference type="EMBL" id="PJOS01000001">
    <property type="protein sequence ID" value="PKT75046.1"/>
    <property type="molecule type" value="Genomic_DNA"/>
</dbReference>
<organism evidence="2 3">
    <name type="scientific">Streptomyces populi</name>
    <dbReference type="NCBI Taxonomy" id="2058924"/>
    <lineage>
        <taxon>Bacteria</taxon>
        <taxon>Bacillati</taxon>
        <taxon>Actinomycetota</taxon>
        <taxon>Actinomycetes</taxon>
        <taxon>Kitasatosporales</taxon>
        <taxon>Streptomycetaceae</taxon>
        <taxon>Streptomyces</taxon>
    </lineage>
</organism>
<feature type="signal peptide" evidence="1">
    <location>
        <begin position="1"/>
        <end position="26"/>
    </location>
</feature>
<comment type="caution">
    <text evidence="2">The sequence shown here is derived from an EMBL/GenBank/DDBJ whole genome shotgun (WGS) entry which is preliminary data.</text>
</comment>
<accession>A0A2I0SYL4</accession>
<protein>
    <submittedName>
        <fullName evidence="2">Calcium-binding protein</fullName>
    </submittedName>
</protein>
<evidence type="ECO:0000256" key="1">
    <source>
        <dbReference type="SAM" id="SignalP"/>
    </source>
</evidence>
<dbReference type="AlphaFoldDB" id="A0A2I0SYL4"/>